<feature type="domain" description="SCP" evidence="4">
    <location>
        <begin position="66"/>
        <end position="228"/>
    </location>
</feature>
<dbReference type="Pfam" id="PF00188">
    <property type="entry name" value="CAP"/>
    <property type="match status" value="2"/>
</dbReference>
<comment type="caution">
    <text evidence="5">The sequence shown here is derived from an EMBL/GenBank/DDBJ whole genome shotgun (WGS) entry which is preliminary data.</text>
</comment>
<gene>
    <name evidence="5" type="ORF">ILUMI_07281</name>
</gene>
<comment type="subcellular location">
    <subcellularLocation>
        <location evidence="1">Secreted</location>
    </subcellularLocation>
</comment>
<reference evidence="5" key="1">
    <citation type="submission" date="2019-08" db="EMBL/GenBank/DDBJ databases">
        <title>The genome of the North American firefly Photinus pyralis.</title>
        <authorList>
            <consortium name="Photinus pyralis genome working group"/>
            <person name="Fallon T.R."/>
            <person name="Sander Lower S.E."/>
            <person name="Weng J.-K."/>
        </authorList>
    </citation>
    <scope>NUCLEOTIDE SEQUENCE</scope>
    <source>
        <strain evidence="5">TRF0915ILg1</strain>
        <tissue evidence="5">Whole body</tissue>
    </source>
</reference>
<keyword evidence="3" id="KW-1133">Transmembrane helix</keyword>
<evidence type="ECO:0000313" key="6">
    <source>
        <dbReference type="Proteomes" id="UP000801492"/>
    </source>
</evidence>
<evidence type="ECO:0000313" key="5">
    <source>
        <dbReference type="EMBL" id="KAF2898894.1"/>
    </source>
</evidence>
<protein>
    <recommendedName>
        <fullName evidence="4">SCP domain-containing protein</fullName>
    </recommendedName>
</protein>
<dbReference type="EMBL" id="VTPC01003203">
    <property type="protein sequence ID" value="KAF2898894.1"/>
    <property type="molecule type" value="Genomic_DNA"/>
</dbReference>
<feature type="domain" description="SCP" evidence="4">
    <location>
        <begin position="336"/>
        <end position="498"/>
    </location>
</feature>
<dbReference type="OrthoDB" id="43654at2759"/>
<dbReference type="PROSITE" id="PS01009">
    <property type="entry name" value="CRISP_1"/>
    <property type="match status" value="1"/>
</dbReference>
<accession>A0A8K0D6S7</accession>
<dbReference type="PRINTS" id="PR00838">
    <property type="entry name" value="V5ALLERGEN"/>
</dbReference>
<evidence type="ECO:0000259" key="4">
    <source>
        <dbReference type="SMART" id="SM00198"/>
    </source>
</evidence>
<dbReference type="InterPro" id="IPR002413">
    <property type="entry name" value="V5_allergen-like"/>
</dbReference>
<keyword evidence="3" id="KW-0812">Transmembrane</keyword>
<dbReference type="SMART" id="SM00198">
    <property type="entry name" value="SCP"/>
    <property type="match status" value="2"/>
</dbReference>
<dbReference type="InterPro" id="IPR014044">
    <property type="entry name" value="CAP_dom"/>
</dbReference>
<evidence type="ECO:0000256" key="3">
    <source>
        <dbReference type="SAM" id="Phobius"/>
    </source>
</evidence>
<dbReference type="PANTHER" id="PTHR10334">
    <property type="entry name" value="CYSTEINE-RICH SECRETORY PROTEIN-RELATED"/>
    <property type="match status" value="1"/>
</dbReference>
<dbReference type="AlphaFoldDB" id="A0A8K0D6S7"/>
<keyword evidence="3" id="KW-0472">Membrane</keyword>
<dbReference type="CDD" id="cd05380">
    <property type="entry name" value="CAP_euk"/>
    <property type="match status" value="2"/>
</dbReference>
<proteinExistence type="predicted"/>
<dbReference type="InterPro" id="IPR035940">
    <property type="entry name" value="CAP_sf"/>
</dbReference>
<dbReference type="Gene3D" id="3.40.33.10">
    <property type="entry name" value="CAP"/>
    <property type="match status" value="2"/>
</dbReference>
<sequence>MDKYVMILAIITKLTLEQRGNDVDYCKIRCPDNTKDKQRHTVCSLKHNCEKGPKCKNYLNVPFTESEKHEIVDTHNYLRNSVALGKAECTTLDSELFPSASNMREIVWDKELEFLAQCWANQCINEHDPCRHKFYGDLDAGQNRIWTSSNSIHEQLYRFFNECENITVRQIETYQGNPKNDPKIDRFTQMVWWNTSQIGCARIQHIRADSADFFHVTCNYASAGNYRGEPVYNQGKPCSQCPVDTKCLSTYKGLCATEPSKSKVPNICKFAADKKKCVPYLGLVKNEKQEITAPKVNYCEKMHFCNNKPHTVCQLRHNCEKSPKCKRFTKSLLSMSEKREILEIHNELRSRVAFKGNLVTKNRERLPKAANMRELVWDEELEFLAQCWANQCPEFHDECRTKSDQMQTGQNMAWATLTLSPGKSVEKFFNEYVNISNIKLIDHFFDQPFPKIIGHFTQLVYWNTTQVGCGRSRYILPRKKSISTLLVCNYAWTGNYKGMKVYEKGKPCSNCPRGSKCHRKYPGLCTTPPSKSVMPNICPFSKNPKCEPILKNPGINGEPPFQPKLPESKLPKLVRDKSGGNLIEVSLLITICSFCFILLSCIYYTK</sequence>
<evidence type="ECO:0000256" key="1">
    <source>
        <dbReference type="ARBA" id="ARBA00004613"/>
    </source>
</evidence>
<name>A0A8K0D6S7_IGNLU</name>
<keyword evidence="6" id="KW-1185">Reference proteome</keyword>
<feature type="transmembrane region" description="Helical" evidence="3">
    <location>
        <begin position="585"/>
        <end position="605"/>
    </location>
</feature>
<evidence type="ECO:0000256" key="2">
    <source>
        <dbReference type="ARBA" id="ARBA00022525"/>
    </source>
</evidence>
<dbReference type="Proteomes" id="UP000801492">
    <property type="component" value="Unassembled WGS sequence"/>
</dbReference>
<organism evidence="5 6">
    <name type="scientific">Ignelater luminosus</name>
    <name type="common">Cucubano</name>
    <name type="synonym">Pyrophorus luminosus</name>
    <dbReference type="NCBI Taxonomy" id="2038154"/>
    <lineage>
        <taxon>Eukaryota</taxon>
        <taxon>Metazoa</taxon>
        <taxon>Ecdysozoa</taxon>
        <taxon>Arthropoda</taxon>
        <taxon>Hexapoda</taxon>
        <taxon>Insecta</taxon>
        <taxon>Pterygota</taxon>
        <taxon>Neoptera</taxon>
        <taxon>Endopterygota</taxon>
        <taxon>Coleoptera</taxon>
        <taxon>Polyphaga</taxon>
        <taxon>Elateriformia</taxon>
        <taxon>Elateroidea</taxon>
        <taxon>Elateridae</taxon>
        <taxon>Agrypninae</taxon>
        <taxon>Pyrophorini</taxon>
        <taxon>Ignelater</taxon>
    </lineage>
</organism>
<dbReference type="GO" id="GO:0005576">
    <property type="term" value="C:extracellular region"/>
    <property type="evidence" value="ECO:0007669"/>
    <property type="project" value="UniProtKB-SubCell"/>
</dbReference>
<keyword evidence="2" id="KW-0964">Secreted</keyword>
<dbReference type="PRINTS" id="PR00837">
    <property type="entry name" value="V5TPXLIKE"/>
</dbReference>
<dbReference type="SUPFAM" id="SSF55797">
    <property type="entry name" value="PR-1-like"/>
    <property type="match status" value="2"/>
</dbReference>
<dbReference type="InterPro" id="IPR001283">
    <property type="entry name" value="CRISP-related"/>
</dbReference>
<dbReference type="InterPro" id="IPR018244">
    <property type="entry name" value="Allrgn_V5/Tpx1_CS"/>
</dbReference>